<dbReference type="Proteomes" id="UP000050741">
    <property type="component" value="Unassembled WGS sequence"/>
</dbReference>
<dbReference type="GO" id="GO:0005096">
    <property type="term" value="F:GTPase activator activity"/>
    <property type="evidence" value="ECO:0007669"/>
    <property type="project" value="UniProtKB-KW"/>
</dbReference>
<evidence type="ECO:0000259" key="3">
    <source>
        <dbReference type="PROSITE" id="PS50004"/>
    </source>
</evidence>
<dbReference type="Pfam" id="PF00168">
    <property type="entry name" value="C2"/>
    <property type="match status" value="1"/>
</dbReference>
<keyword evidence="5" id="KW-1185">Reference proteome</keyword>
<feature type="compositionally biased region" description="Low complexity" evidence="2">
    <location>
        <begin position="286"/>
        <end position="307"/>
    </location>
</feature>
<feature type="region of interest" description="Disordered" evidence="2">
    <location>
        <begin position="1006"/>
        <end position="1047"/>
    </location>
</feature>
<dbReference type="InterPro" id="IPR001936">
    <property type="entry name" value="RasGAP_dom"/>
</dbReference>
<feature type="region of interest" description="Disordered" evidence="2">
    <location>
        <begin position="284"/>
        <end position="307"/>
    </location>
</feature>
<dbReference type="InterPro" id="IPR035892">
    <property type="entry name" value="C2_domain_sf"/>
</dbReference>
<feature type="compositionally biased region" description="Gly residues" evidence="2">
    <location>
        <begin position="934"/>
        <end position="944"/>
    </location>
</feature>
<dbReference type="CDD" id="cd04013">
    <property type="entry name" value="C2_SynGAP_like"/>
    <property type="match status" value="1"/>
</dbReference>
<reference evidence="6" key="2">
    <citation type="submission" date="2016-06" db="UniProtKB">
        <authorList>
            <consortium name="WormBaseParasite"/>
        </authorList>
    </citation>
    <scope>IDENTIFICATION</scope>
</reference>
<feature type="region of interest" description="Disordered" evidence="2">
    <location>
        <begin position="898"/>
        <end position="983"/>
    </location>
</feature>
<dbReference type="SMART" id="SM00323">
    <property type="entry name" value="RasGAP"/>
    <property type="match status" value="1"/>
</dbReference>
<dbReference type="InterPro" id="IPR008936">
    <property type="entry name" value="Rho_GTPase_activation_prot"/>
</dbReference>
<dbReference type="PROSITE" id="PS50004">
    <property type="entry name" value="C2"/>
    <property type="match status" value="1"/>
</dbReference>
<feature type="region of interest" description="Disordered" evidence="2">
    <location>
        <begin position="648"/>
        <end position="671"/>
    </location>
</feature>
<feature type="compositionally biased region" description="Pro residues" evidence="2">
    <location>
        <begin position="1"/>
        <end position="25"/>
    </location>
</feature>
<dbReference type="Pfam" id="PF25321">
    <property type="entry name" value="PH_RASGAP"/>
    <property type="match status" value="1"/>
</dbReference>
<proteinExistence type="predicted"/>
<dbReference type="WBParaSite" id="GPLIN_000565900">
    <property type="protein sequence ID" value="GPLIN_000565900"/>
    <property type="gene ID" value="GPLIN_000565900"/>
</dbReference>
<evidence type="ECO:0000313" key="5">
    <source>
        <dbReference type="Proteomes" id="UP000050741"/>
    </source>
</evidence>
<dbReference type="SUPFAM" id="SSF48350">
    <property type="entry name" value="GTPase activation domain, GAP"/>
    <property type="match status" value="1"/>
</dbReference>
<organism evidence="5 6">
    <name type="scientific">Globodera pallida</name>
    <name type="common">Potato cyst nematode worm</name>
    <name type="synonym">Heterodera pallida</name>
    <dbReference type="NCBI Taxonomy" id="36090"/>
    <lineage>
        <taxon>Eukaryota</taxon>
        <taxon>Metazoa</taxon>
        <taxon>Ecdysozoa</taxon>
        <taxon>Nematoda</taxon>
        <taxon>Chromadorea</taxon>
        <taxon>Rhabditida</taxon>
        <taxon>Tylenchina</taxon>
        <taxon>Tylenchomorpha</taxon>
        <taxon>Tylenchoidea</taxon>
        <taxon>Heteroderidae</taxon>
        <taxon>Heteroderinae</taxon>
        <taxon>Globodera</taxon>
    </lineage>
</organism>
<evidence type="ECO:0000256" key="2">
    <source>
        <dbReference type="SAM" id="MobiDB-lite"/>
    </source>
</evidence>
<keyword evidence="1" id="KW-0343">GTPase activation</keyword>
<dbReference type="PANTHER" id="PTHR10194">
    <property type="entry name" value="RAS GTPASE-ACTIVATING PROTEINS"/>
    <property type="match status" value="1"/>
</dbReference>
<dbReference type="InterPro" id="IPR057606">
    <property type="entry name" value="SynGAP1-like_PH"/>
</dbReference>
<protein>
    <submittedName>
        <fullName evidence="6">Ras-GAP domain-containing protein</fullName>
    </submittedName>
</protein>
<sequence>MVSLFQPPPHLRPPPPPFQSPPPSNLPQIRLIRGRRVFRLQRTDEEWAGRVKSMISQAPLSLHLNGVNARGDAFSPPHSALSLRPSRSHESLLLLSAGQQQPLAKSPSESHQQDLLLRRLQPVHASISPDNCCFLLDNNVYSCRTSDERSRWMDSVRRRMNPKIDRVHRVENCLAIWVLEAKGVPAKRRFFCELSLDGQLKARTSTKGMSDGICFWGESFEFGSLPPARRLCIDLFREADTKKTASTRRARGGAEREDRHTLIGLVNIPLAELAGRQPVEKWYSVSSNDPNANSNNSNNPANANGADSLPSIRVKARYQSVRILPLRAYKPLREYLHLHFLPLCATFEPILGVKAKEDFACALVRVLQHERRAAEALADLAMVEVDGQENDHLLFRGNSLATKAVEAYMKLVASDYLQSVLGDFVRHLLAANLNCEVDPLRLLSPSASSLERNRHQLTKKVEEAWSRIRHSADHFPHPLRSLFSTVRRQLELSGKAELADNLLSSCIFLRFLCPAILSPSLFGLASEYPTGIAARNLTLVAKSLQTLANFTRFGGKESYMEFMNGFVEREWRNMQCFLRKISAPSPASEFDEDCLRAIRSNLDLGKELSLLHCYLTEASTPKLGASGTISPGTSAIGLREVLVAVNRKGGEDEAEEDEQHSAHNNPPSDYENNSMSMMCCNGGGSCGSPTEMKCHVKSRVVLPPKQPFVNVKQYHHQQMNNILPQNNFVPAPFSSPTSVTSNHLDSADDYVLSTALAQLQVHSQQKCQPTTTVHVYDETPRGNGGGIEHHLYDEVAMDGAEPPADDHHHPKHQQQNRMIKMKMSVTSSVVNPSQRAVAASCTPRVIQKCHQLRKPSIGERNELAEDEDEAAGSDSTGEELAFSNSSVEIFHQRRALAQRKKSLGTSSADSSTAPVPSSIGQLLQFNGSQDSSGGVNGSGVGGRSATGTTAMMGVPSSGYQSLMNSSSYSSNSSSPVDTTDSSTAAPSALIHYGRLPAGIAMGSPLYSSGHSSSSSAGPNFAPSPSHKDKLRQKSQCAAAGEQPPLVMAKPRTNPSCWSIPCSSAASALFVHPPAVAPSDSAFVRCFPQPKFPVVGSDLSWPTPPLSAGLLQNGATERRRHLFSSASEDALERGRECDRLHRMNEQAELLEARRQIEALQRENAVMRQELDRMKRQSTADSSGEYRQQTAEAETI</sequence>
<reference evidence="5" key="1">
    <citation type="submission" date="2014-05" db="EMBL/GenBank/DDBJ databases">
        <title>The genome and life-stage specific transcriptomes of Globodera pallida elucidate key aspects of plant parasitism by a cyst nematode.</title>
        <authorList>
            <person name="Cotton J.A."/>
            <person name="Lilley C.J."/>
            <person name="Jones L.M."/>
            <person name="Kikuchi T."/>
            <person name="Reid A.J."/>
            <person name="Thorpe P."/>
            <person name="Tsai I.J."/>
            <person name="Beasley H."/>
            <person name="Blok V."/>
            <person name="Cock P.J.A."/>
            <person name="Van den Akker S.E."/>
            <person name="Holroyd N."/>
            <person name="Hunt M."/>
            <person name="Mantelin S."/>
            <person name="Naghra H."/>
            <person name="Pain A."/>
            <person name="Palomares-Rius J.E."/>
            <person name="Zarowiecki M."/>
            <person name="Berriman M."/>
            <person name="Jones J.T."/>
            <person name="Urwin P.E."/>
        </authorList>
    </citation>
    <scope>NUCLEOTIDE SEQUENCE [LARGE SCALE GENOMIC DNA]</scope>
    <source>
        <strain evidence="5">Lindley</strain>
    </source>
</reference>
<name>A0A183BYG9_GLOPA</name>
<dbReference type="InterPro" id="IPR000008">
    <property type="entry name" value="C2_dom"/>
</dbReference>
<feature type="compositionally biased region" description="Polar residues" evidence="2">
    <location>
        <begin position="903"/>
        <end position="925"/>
    </location>
</feature>
<accession>A0A183BYG9</accession>
<feature type="compositionally biased region" description="Polar residues" evidence="2">
    <location>
        <begin position="662"/>
        <end position="671"/>
    </location>
</feature>
<feature type="region of interest" description="Disordered" evidence="2">
    <location>
        <begin position="857"/>
        <end position="880"/>
    </location>
</feature>
<dbReference type="InterPro" id="IPR023152">
    <property type="entry name" value="RasGAP_CS"/>
</dbReference>
<feature type="compositionally biased region" description="Low complexity" evidence="2">
    <location>
        <begin position="956"/>
        <end position="982"/>
    </location>
</feature>
<feature type="region of interest" description="Disordered" evidence="2">
    <location>
        <begin position="1"/>
        <end position="26"/>
    </location>
</feature>
<evidence type="ECO:0000259" key="4">
    <source>
        <dbReference type="PROSITE" id="PS50018"/>
    </source>
</evidence>
<dbReference type="PROSITE" id="PS00509">
    <property type="entry name" value="RAS_GTPASE_ACTIV_1"/>
    <property type="match status" value="1"/>
</dbReference>
<dbReference type="InterPro" id="IPR039360">
    <property type="entry name" value="Ras_GTPase"/>
</dbReference>
<dbReference type="PANTHER" id="PTHR10194:SF60">
    <property type="entry name" value="RAS GTPASE-ACTIVATING PROTEIN RASKOL"/>
    <property type="match status" value="1"/>
</dbReference>
<dbReference type="Pfam" id="PF00616">
    <property type="entry name" value="RasGAP"/>
    <property type="match status" value="1"/>
</dbReference>
<feature type="domain" description="C2" evidence="3">
    <location>
        <begin position="154"/>
        <end position="283"/>
    </location>
</feature>
<dbReference type="AlphaFoldDB" id="A0A183BYG9"/>
<evidence type="ECO:0000313" key="6">
    <source>
        <dbReference type="WBParaSite" id="GPLIN_000565900"/>
    </source>
</evidence>
<feature type="compositionally biased region" description="Polar residues" evidence="2">
    <location>
        <begin position="1175"/>
        <end position="1194"/>
    </location>
</feature>
<feature type="compositionally biased region" description="Low complexity" evidence="2">
    <location>
        <begin position="1006"/>
        <end position="1024"/>
    </location>
</feature>
<dbReference type="SUPFAM" id="SSF49562">
    <property type="entry name" value="C2 domain (Calcium/lipid-binding domain, CaLB)"/>
    <property type="match status" value="1"/>
</dbReference>
<dbReference type="PROSITE" id="PS50018">
    <property type="entry name" value="RAS_GTPASE_ACTIV_2"/>
    <property type="match status" value="1"/>
</dbReference>
<dbReference type="Gene3D" id="2.60.40.150">
    <property type="entry name" value="C2 domain"/>
    <property type="match status" value="1"/>
</dbReference>
<feature type="domain" description="Ras-GAP" evidence="4">
    <location>
        <begin position="355"/>
        <end position="549"/>
    </location>
</feature>
<dbReference type="SMART" id="SM00239">
    <property type="entry name" value="C2"/>
    <property type="match status" value="1"/>
</dbReference>
<dbReference type="Gene3D" id="1.10.506.10">
    <property type="entry name" value="GTPase Activation - p120gap, domain 1"/>
    <property type="match status" value="1"/>
</dbReference>
<feature type="region of interest" description="Disordered" evidence="2">
    <location>
        <begin position="1167"/>
        <end position="1194"/>
    </location>
</feature>
<dbReference type="Gene3D" id="1.10.506.20">
    <property type="match status" value="1"/>
</dbReference>
<evidence type="ECO:0000256" key="1">
    <source>
        <dbReference type="ARBA" id="ARBA00022468"/>
    </source>
</evidence>
<dbReference type="CDD" id="cd05136">
    <property type="entry name" value="RasGAP_DAB2IP"/>
    <property type="match status" value="1"/>
</dbReference>